<organism evidence="1">
    <name type="scientific">Mycobacterium leprae</name>
    <dbReference type="NCBI Taxonomy" id="1769"/>
    <lineage>
        <taxon>Bacteria</taxon>
        <taxon>Bacillati</taxon>
        <taxon>Actinomycetota</taxon>
        <taxon>Actinomycetes</taxon>
        <taxon>Mycobacteriales</taxon>
        <taxon>Mycobacteriaceae</taxon>
        <taxon>Mycobacterium</taxon>
    </lineage>
</organism>
<name>Q50155_MYCLR</name>
<proteinExistence type="predicted"/>
<reference evidence="1" key="2">
    <citation type="submission" date="1995-04" db="EMBL/GenBank/DDBJ databases">
        <authorList>
            <person name="Smith D.R."/>
        </authorList>
    </citation>
    <scope>NUCLEOTIDE SEQUENCE</scope>
</reference>
<protein>
    <submittedName>
        <fullName evidence="1">U296m</fullName>
    </submittedName>
</protein>
<sequence>MDPNQLRISLLFLPRRHDHQRSTQRYLIQTHRFDVLGTEPLIFAIECRDHLIVSL</sequence>
<reference evidence="1" key="1">
    <citation type="submission" date="1994-09" db="EMBL/GenBank/DDBJ databases">
        <authorList>
            <person name="Robison K."/>
        </authorList>
    </citation>
    <scope>NUCLEOTIDE SEQUENCE</scope>
</reference>
<dbReference type="AlphaFoldDB" id="Q50155"/>
<evidence type="ECO:0000313" key="1">
    <source>
        <dbReference type="EMBL" id="AAA63121.1"/>
    </source>
</evidence>
<accession>Q50155</accession>
<dbReference type="EMBL" id="U15187">
    <property type="protein sequence ID" value="AAA63121.1"/>
    <property type="molecule type" value="Genomic_DNA"/>
</dbReference>